<protein>
    <recommendedName>
        <fullName evidence="8">DNA-binding response regulator</fullName>
    </recommendedName>
</protein>
<evidence type="ECO:0000313" key="7">
    <source>
        <dbReference type="Proteomes" id="UP000270342"/>
    </source>
</evidence>
<feature type="domain" description="HTH luxR-type" evidence="4">
    <location>
        <begin position="160"/>
        <end position="227"/>
    </location>
</feature>
<keyword evidence="1" id="KW-0238">DNA-binding</keyword>
<dbReference type="PROSITE" id="PS50110">
    <property type="entry name" value="RESPONSE_REGULATORY"/>
    <property type="match status" value="1"/>
</dbReference>
<dbReference type="InterPro" id="IPR036388">
    <property type="entry name" value="WH-like_DNA-bd_sf"/>
</dbReference>
<evidence type="ECO:0000256" key="1">
    <source>
        <dbReference type="ARBA" id="ARBA00023125"/>
    </source>
</evidence>
<dbReference type="InterPro" id="IPR001789">
    <property type="entry name" value="Sig_transdc_resp-reg_receiver"/>
</dbReference>
<organism evidence="6 7">
    <name type="scientific">Pararobbsia silviterrae</name>
    <dbReference type="NCBI Taxonomy" id="1792498"/>
    <lineage>
        <taxon>Bacteria</taxon>
        <taxon>Pseudomonadati</taxon>
        <taxon>Pseudomonadota</taxon>
        <taxon>Betaproteobacteria</taxon>
        <taxon>Burkholderiales</taxon>
        <taxon>Burkholderiaceae</taxon>
        <taxon>Pararobbsia</taxon>
    </lineage>
</organism>
<dbReference type="InterPro" id="IPR000792">
    <property type="entry name" value="Tscrpt_reg_LuxR_C"/>
</dbReference>
<feature type="region of interest" description="Disordered" evidence="3">
    <location>
        <begin position="397"/>
        <end position="503"/>
    </location>
</feature>
<evidence type="ECO:0000256" key="2">
    <source>
        <dbReference type="PROSITE-ProRule" id="PRU00169"/>
    </source>
</evidence>
<dbReference type="EMBL" id="RBZU01000002">
    <property type="protein sequence ID" value="RKP57481.1"/>
    <property type="molecule type" value="Genomic_DNA"/>
</dbReference>
<evidence type="ECO:0008006" key="8">
    <source>
        <dbReference type="Google" id="ProtNLM"/>
    </source>
</evidence>
<feature type="domain" description="Response regulatory" evidence="5">
    <location>
        <begin position="1"/>
        <end position="111"/>
    </location>
</feature>
<feature type="region of interest" description="Disordered" evidence="3">
    <location>
        <begin position="321"/>
        <end position="385"/>
    </location>
</feature>
<feature type="modified residue" description="4-aspartylphosphate" evidence="2">
    <location>
        <position position="48"/>
    </location>
</feature>
<dbReference type="PROSITE" id="PS50043">
    <property type="entry name" value="HTH_LUXR_2"/>
    <property type="match status" value="1"/>
</dbReference>
<evidence type="ECO:0000256" key="3">
    <source>
        <dbReference type="SAM" id="MobiDB-lite"/>
    </source>
</evidence>
<evidence type="ECO:0000313" key="6">
    <source>
        <dbReference type="EMBL" id="RKP57481.1"/>
    </source>
</evidence>
<dbReference type="InterPro" id="IPR016032">
    <property type="entry name" value="Sig_transdc_resp-reg_C-effctor"/>
</dbReference>
<dbReference type="PRINTS" id="PR00038">
    <property type="entry name" value="HTHLUXR"/>
</dbReference>
<dbReference type="SUPFAM" id="SSF52172">
    <property type="entry name" value="CheY-like"/>
    <property type="match status" value="1"/>
</dbReference>
<dbReference type="Gene3D" id="1.10.10.10">
    <property type="entry name" value="Winged helix-like DNA-binding domain superfamily/Winged helix DNA-binding domain"/>
    <property type="match status" value="1"/>
</dbReference>
<feature type="compositionally biased region" description="Low complexity" evidence="3">
    <location>
        <begin position="333"/>
        <end position="354"/>
    </location>
</feature>
<dbReference type="Proteomes" id="UP000270342">
    <property type="component" value="Unassembled WGS sequence"/>
</dbReference>
<evidence type="ECO:0000259" key="4">
    <source>
        <dbReference type="PROSITE" id="PS50043"/>
    </source>
</evidence>
<dbReference type="Gene3D" id="3.40.50.2300">
    <property type="match status" value="1"/>
</dbReference>
<dbReference type="SMART" id="SM00421">
    <property type="entry name" value="HTH_LUXR"/>
    <property type="match status" value="1"/>
</dbReference>
<dbReference type="AlphaFoldDB" id="A0A494Y476"/>
<name>A0A494Y476_9BURK</name>
<dbReference type="OrthoDB" id="3374006at2"/>
<keyword evidence="7" id="KW-1185">Reference proteome</keyword>
<proteinExistence type="predicted"/>
<dbReference type="GO" id="GO:0003677">
    <property type="term" value="F:DNA binding"/>
    <property type="evidence" value="ECO:0007669"/>
    <property type="project" value="UniProtKB-KW"/>
</dbReference>
<feature type="compositionally biased region" description="Basic residues" evidence="3">
    <location>
        <begin position="439"/>
        <end position="449"/>
    </location>
</feature>
<dbReference type="InterPro" id="IPR039420">
    <property type="entry name" value="WalR-like"/>
</dbReference>
<accession>A0A494Y476</accession>
<feature type="compositionally biased region" description="Acidic residues" evidence="3">
    <location>
        <begin position="484"/>
        <end position="494"/>
    </location>
</feature>
<dbReference type="GO" id="GO:0006355">
    <property type="term" value="P:regulation of DNA-templated transcription"/>
    <property type="evidence" value="ECO:0007669"/>
    <property type="project" value="InterPro"/>
</dbReference>
<keyword evidence="2" id="KW-0597">Phosphoprotein</keyword>
<evidence type="ECO:0000259" key="5">
    <source>
        <dbReference type="PROSITE" id="PS50110"/>
    </source>
</evidence>
<sequence>MNRQSERREGVKALLRQIYRQARMSDAADWAQLERLLARGLPDLLVIDWHADCTVEALRRAHGSHPALAVAVLTDDGHADTVGPLVRAGALGVIPRDLEPRLILRALEFVLLGGYYVPVGALGPDMIPRVAPAVRGSLERPLSRSDRAAALAGCRSSARRVTRAGLLSPRQQQIMRLVHLGNTNKTIARALDISEGTVKIHLAAVFRLLGAANRAAAVALYNGWQYGALPSLRMETEDGEPEPRHGMRSPVPLRCSAVPRVFDATLAANDGFERASPYLVAAQAEWPFAPPRRQVRRRAASASASACAGAASAQDGGFEARDGAMLRGRPPHARGAASPPAARAGAGDAVLRRASSQDDDRGPDGEATPDRASARDGDTVFDREPALDGGAVLDCASAQGEDSAAPDETRFASEAARNDAAVRGERATRGVPSTAPERRHGRTRRRMRTPRTSFEDTSREGQQDRARYGPSPMRDELHELDEPHELDESDELGGPDDPQSPPQ</sequence>
<feature type="compositionally biased region" description="Basic and acidic residues" evidence="3">
    <location>
        <begin position="407"/>
        <end position="428"/>
    </location>
</feature>
<feature type="compositionally biased region" description="Basic and acidic residues" evidence="3">
    <location>
        <begin position="355"/>
        <end position="385"/>
    </location>
</feature>
<feature type="compositionally biased region" description="Basic and acidic residues" evidence="3">
    <location>
        <begin position="453"/>
        <end position="483"/>
    </location>
</feature>
<gene>
    <name evidence="6" type="ORF">D7S86_05790</name>
</gene>
<dbReference type="SUPFAM" id="SSF46894">
    <property type="entry name" value="C-terminal effector domain of the bipartite response regulators"/>
    <property type="match status" value="1"/>
</dbReference>
<dbReference type="PANTHER" id="PTHR43214">
    <property type="entry name" value="TWO-COMPONENT RESPONSE REGULATOR"/>
    <property type="match status" value="1"/>
</dbReference>
<dbReference type="GO" id="GO:0000160">
    <property type="term" value="P:phosphorelay signal transduction system"/>
    <property type="evidence" value="ECO:0007669"/>
    <property type="project" value="InterPro"/>
</dbReference>
<comment type="caution">
    <text evidence="6">The sequence shown here is derived from an EMBL/GenBank/DDBJ whole genome shotgun (WGS) entry which is preliminary data.</text>
</comment>
<dbReference type="RefSeq" id="WP_121084491.1">
    <property type="nucleotide sequence ID" value="NZ_RBZU01000002.1"/>
</dbReference>
<dbReference type="CDD" id="cd06170">
    <property type="entry name" value="LuxR_C_like"/>
    <property type="match status" value="1"/>
</dbReference>
<reference evidence="6 7" key="1">
    <citation type="submission" date="2018-10" db="EMBL/GenBank/DDBJ databases">
        <title>Robbsia sp. DHC34, isolated from soil.</title>
        <authorList>
            <person name="Gao Z.-H."/>
            <person name="Qiu L.-H."/>
        </authorList>
    </citation>
    <scope>NUCLEOTIDE SEQUENCE [LARGE SCALE GENOMIC DNA]</scope>
    <source>
        <strain evidence="6 7">DHC34</strain>
    </source>
</reference>
<dbReference type="Pfam" id="PF00196">
    <property type="entry name" value="GerE"/>
    <property type="match status" value="1"/>
</dbReference>
<dbReference type="InterPro" id="IPR011006">
    <property type="entry name" value="CheY-like_superfamily"/>
</dbReference>